<evidence type="ECO:0000256" key="1">
    <source>
        <dbReference type="ARBA" id="ARBA00004651"/>
    </source>
</evidence>
<name>A0A0A0IC12_CLOBO</name>
<evidence type="ECO:0000256" key="4">
    <source>
        <dbReference type="ARBA" id="ARBA00022989"/>
    </source>
</evidence>
<sequence length="256" mass="29557">MISIDKLSYISKLRNVNPMEKFMFAVITMFFGIFLNNIIVSILIFFIMSFMILCKGKIPFKSYCKLILMPVFFLIIGTITIAINLGNNNDFLFKFSVFTVNLGCTKESLYEAVQVLLKSMSAVTCLYFLTLTTPIVEVLLVLKRLRMPKLFIELMGLIYRLIFILLETMNTIYISQKGRLGYSSIKLGYKSLGELITILFIRAYKKSQDMYTSLESRCYSGEINVIEPEYSISYRNIFMIISLQIVLVIIKCNFDI</sequence>
<keyword evidence="3 6" id="KW-0812">Transmembrane</keyword>
<gene>
    <name evidence="7" type="ORF">Z955_12670</name>
</gene>
<proteinExistence type="predicted"/>
<evidence type="ECO:0000256" key="2">
    <source>
        <dbReference type="ARBA" id="ARBA00022475"/>
    </source>
</evidence>
<dbReference type="InterPro" id="IPR003339">
    <property type="entry name" value="ABC/ECF_trnsptr_transmembrane"/>
</dbReference>
<protein>
    <submittedName>
        <fullName evidence="7">Cobalt ABC transporter permease</fullName>
    </submittedName>
</protein>
<comment type="caution">
    <text evidence="7">The sequence shown here is derived from an EMBL/GenBank/DDBJ whole genome shotgun (WGS) entry which is preliminary data.</text>
</comment>
<evidence type="ECO:0000256" key="6">
    <source>
        <dbReference type="SAM" id="Phobius"/>
    </source>
</evidence>
<dbReference type="PANTHER" id="PTHR43723:SF1">
    <property type="entry name" value="COBALT TRANSPORT PROTEIN CBIQ"/>
    <property type="match status" value="1"/>
</dbReference>
<dbReference type="Proteomes" id="UP000030014">
    <property type="component" value="Unassembled WGS sequence"/>
</dbReference>
<dbReference type="GO" id="GO:0043190">
    <property type="term" value="C:ATP-binding cassette (ABC) transporter complex"/>
    <property type="evidence" value="ECO:0007669"/>
    <property type="project" value="InterPro"/>
</dbReference>
<keyword evidence="4 6" id="KW-1133">Transmembrane helix</keyword>
<dbReference type="CDD" id="cd16914">
    <property type="entry name" value="EcfT"/>
    <property type="match status" value="1"/>
</dbReference>
<dbReference type="InterPro" id="IPR052770">
    <property type="entry name" value="Cobalt_transport_CbiQ"/>
</dbReference>
<dbReference type="InterPro" id="IPR012809">
    <property type="entry name" value="ECF_CbiQ"/>
</dbReference>
<evidence type="ECO:0000256" key="5">
    <source>
        <dbReference type="ARBA" id="ARBA00023136"/>
    </source>
</evidence>
<keyword evidence="5 6" id="KW-0472">Membrane</keyword>
<evidence type="ECO:0000313" key="7">
    <source>
        <dbReference type="EMBL" id="KGM97105.1"/>
    </source>
</evidence>
<feature type="transmembrane region" description="Helical" evidence="6">
    <location>
        <begin position="22"/>
        <end position="54"/>
    </location>
</feature>
<feature type="transmembrane region" description="Helical" evidence="6">
    <location>
        <begin position="154"/>
        <end position="174"/>
    </location>
</feature>
<dbReference type="EMBL" id="JDRY01000069">
    <property type="protein sequence ID" value="KGM97105.1"/>
    <property type="molecule type" value="Genomic_DNA"/>
</dbReference>
<reference evidence="7 8" key="1">
    <citation type="submission" date="2014-01" db="EMBL/GenBank/DDBJ databases">
        <title>Plasmidome dynamics in the species complex Clostridium novyi sensu lato converts strains of independent lineages into distinctly different pathogens.</title>
        <authorList>
            <person name="Skarin H."/>
            <person name="Segerman B."/>
        </authorList>
    </citation>
    <scope>NUCLEOTIDE SEQUENCE [LARGE SCALE GENOMIC DNA]</scope>
    <source>
        <strain evidence="7 8">DC5</strain>
    </source>
</reference>
<evidence type="ECO:0000256" key="3">
    <source>
        <dbReference type="ARBA" id="ARBA00022692"/>
    </source>
</evidence>
<feature type="transmembrane region" description="Helical" evidence="6">
    <location>
        <begin position="237"/>
        <end position="254"/>
    </location>
</feature>
<organism evidence="7 8">
    <name type="scientific">Clostridium botulinum C/D str. DC5</name>
    <dbReference type="NCBI Taxonomy" id="1443128"/>
    <lineage>
        <taxon>Bacteria</taxon>
        <taxon>Bacillati</taxon>
        <taxon>Bacillota</taxon>
        <taxon>Clostridia</taxon>
        <taxon>Eubacteriales</taxon>
        <taxon>Clostridiaceae</taxon>
        <taxon>Clostridium</taxon>
    </lineage>
</organism>
<dbReference type="AlphaFoldDB" id="A0A0A0IC12"/>
<keyword evidence="2" id="KW-1003">Cell membrane</keyword>
<dbReference type="PANTHER" id="PTHR43723">
    <property type="entry name" value="COBALT TRANSPORT PROTEIN CBIQ"/>
    <property type="match status" value="1"/>
</dbReference>
<feature type="transmembrane region" description="Helical" evidence="6">
    <location>
        <begin position="66"/>
        <end position="86"/>
    </location>
</feature>
<accession>A0A0A0IC12</accession>
<dbReference type="NCBIfam" id="TIGR02454">
    <property type="entry name" value="ECF_T_CbiQ"/>
    <property type="match status" value="1"/>
</dbReference>
<feature type="transmembrane region" description="Helical" evidence="6">
    <location>
        <begin position="120"/>
        <end position="142"/>
    </location>
</feature>
<dbReference type="GO" id="GO:0006824">
    <property type="term" value="P:cobalt ion transport"/>
    <property type="evidence" value="ECO:0007669"/>
    <property type="project" value="InterPro"/>
</dbReference>
<evidence type="ECO:0000313" key="8">
    <source>
        <dbReference type="Proteomes" id="UP000030014"/>
    </source>
</evidence>
<comment type="subcellular location">
    <subcellularLocation>
        <location evidence="1">Cell membrane</location>
        <topology evidence="1">Multi-pass membrane protein</topology>
    </subcellularLocation>
</comment>
<dbReference type="Pfam" id="PF02361">
    <property type="entry name" value="CbiQ"/>
    <property type="match status" value="1"/>
</dbReference>
<dbReference type="RefSeq" id="WP_039259863.1">
    <property type="nucleotide sequence ID" value="NZ_JDRY01000069.1"/>
</dbReference>